<dbReference type="EMBL" id="JAGQLI010000126">
    <property type="protein sequence ID" value="MCA9379271.1"/>
    <property type="molecule type" value="Genomic_DNA"/>
</dbReference>
<dbReference type="PANTHER" id="PTHR43393:SF3">
    <property type="entry name" value="LYSINE DECARBOXYLASE-LIKE PROTEIN"/>
    <property type="match status" value="1"/>
</dbReference>
<dbReference type="SUPFAM" id="SSF102405">
    <property type="entry name" value="MCP/YpsA-like"/>
    <property type="match status" value="1"/>
</dbReference>
<dbReference type="CDD" id="cd02440">
    <property type="entry name" value="AdoMet_MTases"/>
    <property type="match status" value="1"/>
</dbReference>
<keyword evidence="1" id="KW-0808">Transferase</keyword>
<dbReference type="SUPFAM" id="SSF53335">
    <property type="entry name" value="S-adenosyl-L-methionine-dependent methyltransferases"/>
    <property type="match status" value="1"/>
</dbReference>
<protein>
    <submittedName>
        <fullName evidence="1">Methyltransferase domain-containing protein</fullName>
    </submittedName>
</protein>
<reference evidence="1" key="1">
    <citation type="submission" date="2020-04" db="EMBL/GenBank/DDBJ databases">
        <authorList>
            <person name="Zhang T."/>
        </authorList>
    </citation>
    <scope>NUCLEOTIDE SEQUENCE</scope>
    <source>
        <strain evidence="1">HKST-UBA12</strain>
    </source>
</reference>
<sequence length="424" mass="47489">MPKQVVKLPPRPEGEVEVPVDTSRAIQYVTFFGDSALPEESQIYQDVWQTAKLLAEQGFAIVDGGGPGVMKAATDGAEAANGHTVAIYWEPKMASIFEGKNLSNLTDESDSYSNYMMRTLGLIEKGHVYVVCKGGTGTISEFGMVWALAKLYYGKHKPVILYGEFWEELIECFQKAMILDDNELGVLHYAKTPEEVLKLVEAFEIEVQAREKHVYSGEEQAFVLSPQVAPEEVNRLVELYKESRATNIVAKNQLEEFIGLVQPPAKVLEIGCGTGHDAQFLANKYSVTAFDISEEAVELTKLENPGIDAQVADVLQYEFPENTYKGVWARDVLHHVPGDRLDEVFTKISRSLVEEGIFYVIVREGEGEADEKDMLGGKEIVKHYHYFSEAELLQRAQMAGLELVKLEQNTRSHKWLVGVFRKVS</sequence>
<keyword evidence="1" id="KW-0489">Methyltransferase</keyword>
<evidence type="ECO:0000313" key="1">
    <source>
        <dbReference type="EMBL" id="MCA9379271.1"/>
    </source>
</evidence>
<proteinExistence type="predicted"/>
<dbReference type="PANTHER" id="PTHR43393">
    <property type="entry name" value="CYTOKININ RIBOSIDE 5'-MONOPHOSPHATE PHOSPHORIBOHYDROLASE"/>
    <property type="match status" value="1"/>
</dbReference>
<evidence type="ECO:0000313" key="2">
    <source>
        <dbReference type="Proteomes" id="UP000760819"/>
    </source>
</evidence>
<dbReference type="InterPro" id="IPR041164">
    <property type="entry name" value="LDcluster4"/>
</dbReference>
<name>A0A955I6B0_9BACT</name>
<organism evidence="1 2">
    <name type="scientific">Candidatus Dojkabacteria bacterium</name>
    <dbReference type="NCBI Taxonomy" id="2099670"/>
    <lineage>
        <taxon>Bacteria</taxon>
        <taxon>Candidatus Dojkabacteria</taxon>
    </lineage>
</organism>
<dbReference type="Gene3D" id="3.40.50.150">
    <property type="entry name" value="Vaccinia Virus protein VP39"/>
    <property type="match status" value="1"/>
</dbReference>
<dbReference type="GO" id="GO:0032259">
    <property type="term" value="P:methylation"/>
    <property type="evidence" value="ECO:0007669"/>
    <property type="project" value="UniProtKB-KW"/>
</dbReference>
<dbReference type="Pfam" id="PF18306">
    <property type="entry name" value="LDcluster4"/>
    <property type="match status" value="1"/>
</dbReference>
<dbReference type="GO" id="GO:0008168">
    <property type="term" value="F:methyltransferase activity"/>
    <property type="evidence" value="ECO:0007669"/>
    <property type="project" value="UniProtKB-KW"/>
</dbReference>
<accession>A0A955I6B0</accession>
<reference evidence="1" key="2">
    <citation type="journal article" date="2021" name="Microbiome">
        <title>Successional dynamics and alternative stable states in a saline activated sludge microbial community over 9 years.</title>
        <authorList>
            <person name="Wang Y."/>
            <person name="Ye J."/>
            <person name="Ju F."/>
            <person name="Liu L."/>
            <person name="Boyd J.A."/>
            <person name="Deng Y."/>
            <person name="Parks D.H."/>
            <person name="Jiang X."/>
            <person name="Yin X."/>
            <person name="Woodcroft B.J."/>
            <person name="Tyson G.W."/>
            <person name="Hugenholtz P."/>
            <person name="Polz M.F."/>
            <person name="Zhang T."/>
        </authorList>
    </citation>
    <scope>NUCLEOTIDE SEQUENCE</scope>
    <source>
        <strain evidence="1">HKST-UBA12</strain>
    </source>
</reference>
<dbReference type="GO" id="GO:0005829">
    <property type="term" value="C:cytosol"/>
    <property type="evidence" value="ECO:0007669"/>
    <property type="project" value="TreeGrafter"/>
</dbReference>
<dbReference type="InterPro" id="IPR052341">
    <property type="entry name" value="LOG_family_nucleotidases"/>
</dbReference>
<gene>
    <name evidence="1" type="ORF">KC640_02480</name>
</gene>
<dbReference type="Pfam" id="PF13489">
    <property type="entry name" value="Methyltransf_23"/>
    <property type="match status" value="1"/>
</dbReference>
<dbReference type="Gene3D" id="3.40.50.450">
    <property type="match status" value="1"/>
</dbReference>
<dbReference type="Proteomes" id="UP000760819">
    <property type="component" value="Unassembled WGS sequence"/>
</dbReference>
<comment type="caution">
    <text evidence="1">The sequence shown here is derived from an EMBL/GenBank/DDBJ whole genome shotgun (WGS) entry which is preliminary data.</text>
</comment>
<dbReference type="AlphaFoldDB" id="A0A955I6B0"/>
<dbReference type="InterPro" id="IPR029063">
    <property type="entry name" value="SAM-dependent_MTases_sf"/>
</dbReference>